<feature type="transmembrane region" description="Helical" evidence="1">
    <location>
        <begin position="56"/>
        <end position="76"/>
    </location>
</feature>
<gene>
    <name evidence="2" type="ORF">B6A10_12105</name>
</gene>
<comment type="caution">
    <text evidence="2">The sequence shown here is derived from an EMBL/GenBank/DDBJ whole genome shotgun (WGS) entry which is preliminary data.</text>
</comment>
<evidence type="ECO:0000313" key="3">
    <source>
        <dbReference type="Proteomes" id="UP000661715"/>
    </source>
</evidence>
<accession>A0ABR7USP4</accession>
<dbReference type="Proteomes" id="UP000661715">
    <property type="component" value="Unassembled WGS sequence"/>
</dbReference>
<feature type="transmembrane region" description="Helical" evidence="1">
    <location>
        <begin position="12"/>
        <end position="36"/>
    </location>
</feature>
<feature type="transmembrane region" description="Helical" evidence="1">
    <location>
        <begin position="83"/>
        <end position="103"/>
    </location>
</feature>
<dbReference type="RefSeq" id="WP_188221075.1">
    <property type="nucleotide sequence ID" value="NZ_NASZ01000019.1"/>
</dbReference>
<keyword evidence="1" id="KW-0472">Membrane</keyword>
<organism evidence="2 3">
    <name type="scientific">Flavobacterium pokkalii</name>
    <dbReference type="NCBI Taxonomy" id="1940408"/>
    <lineage>
        <taxon>Bacteria</taxon>
        <taxon>Pseudomonadati</taxon>
        <taxon>Bacteroidota</taxon>
        <taxon>Flavobacteriia</taxon>
        <taxon>Flavobacteriales</taxon>
        <taxon>Flavobacteriaceae</taxon>
        <taxon>Flavobacterium</taxon>
    </lineage>
</organism>
<dbReference type="EMBL" id="NASZ01000019">
    <property type="protein sequence ID" value="MBD0725924.1"/>
    <property type="molecule type" value="Genomic_DNA"/>
</dbReference>
<keyword evidence="1" id="KW-0812">Transmembrane</keyword>
<evidence type="ECO:0000313" key="2">
    <source>
        <dbReference type="EMBL" id="MBD0725924.1"/>
    </source>
</evidence>
<evidence type="ECO:0008006" key="4">
    <source>
        <dbReference type="Google" id="ProtNLM"/>
    </source>
</evidence>
<evidence type="ECO:0000256" key="1">
    <source>
        <dbReference type="SAM" id="Phobius"/>
    </source>
</evidence>
<keyword evidence="3" id="KW-1185">Reference proteome</keyword>
<sequence>MIKIEKYNQSKTIKITTCIFVILILVFIISTFARYYSTKLNLTNPLIPKYLVEMSIRPFLKKGIILISGLFGVLALSFLKKNLLAFILGLIVITYFIFSNHYIGSWHTQIN</sequence>
<proteinExistence type="predicted"/>
<keyword evidence="1" id="KW-1133">Transmembrane helix</keyword>
<name>A0ABR7USP4_9FLAO</name>
<reference evidence="2 3" key="1">
    <citation type="journal article" date="2020" name="Microbiol. Res.">
        <title>Flavobacterium pokkalii sp. nov., a novel plant growth promoting native rhizobacteria isolated from pokkali rice grown in coastal saline affected agricultural regions of southern India, Kerala.</title>
        <authorList>
            <person name="Menon R.R."/>
            <person name="Kumari S."/>
            <person name="Viver T."/>
            <person name="Rameshkumar N."/>
        </authorList>
    </citation>
    <scope>NUCLEOTIDE SEQUENCE [LARGE SCALE GENOMIC DNA]</scope>
    <source>
        <strain evidence="2 3">L1I52</strain>
    </source>
</reference>
<protein>
    <recommendedName>
        <fullName evidence="4">DoxX-like family protein</fullName>
    </recommendedName>
</protein>